<dbReference type="Gene3D" id="3.90.550.10">
    <property type="entry name" value="Spore Coat Polysaccharide Biosynthesis Protein SpsA, Chain A"/>
    <property type="match status" value="1"/>
</dbReference>
<dbReference type="InterPro" id="IPR029044">
    <property type="entry name" value="Nucleotide-diphossugar_trans"/>
</dbReference>
<comment type="similarity">
    <text evidence="1">Belongs to the glycosyltransferase 2 family. WaaE/KdtX subfamily.</text>
</comment>
<evidence type="ECO:0000313" key="3">
    <source>
        <dbReference type="EMBL" id="EEQ64334.1"/>
    </source>
</evidence>
<dbReference type="PANTHER" id="PTHR43630">
    <property type="entry name" value="POLY-BETA-1,6-N-ACETYL-D-GLUCOSAMINE SYNTHASE"/>
    <property type="match status" value="1"/>
</dbReference>
<evidence type="ECO:0000313" key="4">
    <source>
        <dbReference type="Proteomes" id="UP000003953"/>
    </source>
</evidence>
<dbReference type="PANTHER" id="PTHR43630:SF2">
    <property type="entry name" value="GLYCOSYLTRANSFERASE"/>
    <property type="match status" value="1"/>
</dbReference>
<dbReference type="CDD" id="cd02511">
    <property type="entry name" value="Beta4Glucosyltransferase"/>
    <property type="match status" value="1"/>
</dbReference>
<sequence>MKKSTKGTLMNKISAVILTKNSQRLLFEVLKSLRELDEVIILDNGSNDDTLKIAQSFANVKICKHDFIGFGKLKQLGSKLAKNDWILSIDSDEIASKDLIDEILHYPLKNDFCYSYDVKNYFNGRHIRSCGWYPDRFCGIYNRKNADFDDSEVHEKIVALNSELKVIPLKGYISHFPYANTNDFLNKMQKYTTLYAKDFCNKKQSSPLKALVHSLWCFIKNYFFQKGFLEGYEGFVIASYNAQTAFWKYIKLYEANKKVKYENSNH</sequence>
<protein>
    <submittedName>
        <fullName evidence="3">Glycosyltransferase, group 2 family protein</fullName>
        <ecNumber evidence="3">2.4.-.-</ecNumber>
    </submittedName>
</protein>
<dbReference type="Proteomes" id="UP000003953">
    <property type="component" value="Unassembled WGS sequence"/>
</dbReference>
<proteinExistence type="inferred from homology"/>
<gene>
    <name evidence="3" type="ORF">HPMG_01791</name>
</gene>
<dbReference type="HOGENOM" id="CLU_065962_1_0_7"/>
<dbReference type="InterPro" id="IPR001173">
    <property type="entry name" value="Glyco_trans_2-like"/>
</dbReference>
<keyword evidence="4" id="KW-1185">Reference proteome</keyword>
<keyword evidence="3" id="KW-0808">Transferase</keyword>
<accession>C5F240</accession>
<dbReference type="EMBL" id="DS990446">
    <property type="protein sequence ID" value="EEQ64334.1"/>
    <property type="molecule type" value="Genomic_DNA"/>
</dbReference>
<name>C5F240_9HELI</name>
<evidence type="ECO:0000259" key="2">
    <source>
        <dbReference type="Pfam" id="PF00535"/>
    </source>
</evidence>
<organism evidence="3 4">
    <name type="scientific">Helicobacter pullorum MIT 98-5489</name>
    <dbReference type="NCBI Taxonomy" id="537972"/>
    <lineage>
        <taxon>Bacteria</taxon>
        <taxon>Pseudomonadati</taxon>
        <taxon>Campylobacterota</taxon>
        <taxon>Epsilonproteobacteria</taxon>
        <taxon>Campylobacterales</taxon>
        <taxon>Helicobacteraceae</taxon>
        <taxon>Helicobacter</taxon>
    </lineage>
</organism>
<evidence type="ECO:0000256" key="1">
    <source>
        <dbReference type="ARBA" id="ARBA00038494"/>
    </source>
</evidence>
<dbReference type="Pfam" id="PF00535">
    <property type="entry name" value="Glycos_transf_2"/>
    <property type="match status" value="1"/>
</dbReference>
<dbReference type="eggNOG" id="COG0463">
    <property type="taxonomic scope" value="Bacteria"/>
</dbReference>
<keyword evidence="3" id="KW-0328">Glycosyltransferase</keyword>
<dbReference type="GO" id="GO:0016757">
    <property type="term" value="F:glycosyltransferase activity"/>
    <property type="evidence" value="ECO:0007669"/>
    <property type="project" value="UniProtKB-KW"/>
</dbReference>
<dbReference type="AlphaFoldDB" id="C5F240"/>
<dbReference type="SUPFAM" id="SSF53448">
    <property type="entry name" value="Nucleotide-diphospho-sugar transferases"/>
    <property type="match status" value="1"/>
</dbReference>
<reference evidence="4" key="1">
    <citation type="journal article" date="2014" name="Genome Announc.">
        <title>Draft genome sequences of six enterohepatic helicobacter species isolated from humans and one from rhesus macaques.</title>
        <authorList>
            <person name="Shen Z."/>
            <person name="Sheh A."/>
            <person name="Young S.K."/>
            <person name="Abouelliel A."/>
            <person name="Ward D.V."/>
            <person name="Earl A.M."/>
            <person name="Fox J.G."/>
        </authorList>
    </citation>
    <scope>NUCLEOTIDE SEQUENCE [LARGE SCALE GENOMIC DNA]</scope>
    <source>
        <strain evidence="4">MIT 98-5489</strain>
    </source>
</reference>
<feature type="domain" description="Glycosyltransferase 2-like" evidence="2">
    <location>
        <begin position="14"/>
        <end position="126"/>
    </location>
</feature>
<dbReference type="EC" id="2.4.-.-" evidence="3"/>